<feature type="region of interest" description="Disordered" evidence="1">
    <location>
        <begin position="71"/>
        <end position="125"/>
    </location>
</feature>
<feature type="compositionally biased region" description="Basic residues" evidence="1">
    <location>
        <begin position="77"/>
        <end position="86"/>
    </location>
</feature>
<gene>
    <name evidence="2" type="ORF">ILEXP_LOCUS4208</name>
</gene>
<proteinExistence type="predicted"/>
<feature type="compositionally biased region" description="Polar residues" evidence="1">
    <location>
        <begin position="108"/>
        <end position="125"/>
    </location>
</feature>
<protein>
    <submittedName>
        <fullName evidence="2">Uncharacterized protein</fullName>
    </submittedName>
</protein>
<dbReference type="PANTHER" id="PTHR34956:SF2">
    <property type="entry name" value="OS05G0397300 PROTEIN"/>
    <property type="match status" value="1"/>
</dbReference>
<organism evidence="2 3">
    <name type="scientific">Ilex paraguariensis</name>
    <name type="common">yerba mate</name>
    <dbReference type="NCBI Taxonomy" id="185542"/>
    <lineage>
        <taxon>Eukaryota</taxon>
        <taxon>Viridiplantae</taxon>
        <taxon>Streptophyta</taxon>
        <taxon>Embryophyta</taxon>
        <taxon>Tracheophyta</taxon>
        <taxon>Spermatophyta</taxon>
        <taxon>Magnoliopsida</taxon>
        <taxon>eudicotyledons</taxon>
        <taxon>Gunneridae</taxon>
        <taxon>Pentapetalae</taxon>
        <taxon>asterids</taxon>
        <taxon>campanulids</taxon>
        <taxon>Aquifoliales</taxon>
        <taxon>Aquifoliaceae</taxon>
        <taxon>Ilex</taxon>
    </lineage>
</organism>
<sequence length="125" mass="14151">MEESKEIEEDVFFADLSERISLLLMDDDEDSVVHCPSVTLQAFSEAIHPTKQPSFLYEQIYRRESKGTGVFIPCSSHPRRKNRRGRFASSNTKFHRHSNSSRGLPHTPCNNNPTPSASSLNPKSC</sequence>
<keyword evidence="3" id="KW-1185">Reference proteome</keyword>
<evidence type="ECO:0000313" key="2">
    <source>
        <dbReference type="EMBL" id="CAK9137185.1"/>
    </source>
</evidence>
<evidence type="ECO:0000256" key="1">
    <source>
        <dbReference type="SAM" id="MobiDB-lite"/>
    </source>
</evidence>
<reference evidence="2 3" key="1">
    <citation type="submission" date="2024-02" db="EMBL/GenBank/DDBJ databases">
        <authorList>
            <person name="Vignale AGUSTIN F."/>
            <person name="Sosa J E."/>
            <person name="Modenutti C."/>
        </authorList>
    </citation>
    <scope>NUCLEOTIDE SEQUENCE [LARGE SCALE GENOMIC DNA]</scope>
</reference>
<dbReference type="PANTHER" id="PTHR34956">
    <property type="entry name" value="OS05G0397300 PROTEIN"/>
    <property type="match status" value="1"/>
</dbReference>
<dbReference type="Proteomes" id="UP001642360">
    <property type="component" value="Unassembled WGS sequence"/>
</dbReference>
<dbReference type="EMBL" id="CAUOFW020000807">
    <property type="protein sequence ID" value="CAK9137185.1"/>
    <property type="molecule type" value="Genomic_DNA"/>
</dbReference>
<comment type="caution">
    <text evidence="2">The sequence shown here is derived from an EMBL/GenBank/DDBJ whole genome shotgun (WGS) entry which is preliminary data.</text>
</comment>
<dbReference type="AlphaFoldDB" id="A0ABC8QXG1"/>
<evidence type="ECO:0000313" key="3">
    <source>
        <dbReference type="Proteomes" id="UP001642360"/>
    </source>
</evidence>
<accession>A0ABC8QXG1</accession>
<name>A0ABC8QXG1_9AQUA</name>